<dbReference type="PANTHER" id="PTHR34815">
    <property type="entry name" value="LYSINE ACETYLTRANSFERASE"/>
    <property type="match status" value="1"/>
</dbReference>
<evidence type="ECO:0000259" key="1">
    <source>
        <dbReference type="Pfam" id="PF22998"/>
    </source>
</evidence>
<comment type="caution">
    <text evidence="2">The sequence shown here is derived from an EMBL/GenBank/DDBJ whole genome shotgun (WGS) entry which is preliminary data.</text>
</comment>
<proteinExistence type="predicted"/>
<feature type="domain" description="LYC1 C-terminal" evidence="1">
    <location>
        <begin position="209"/>
        <end position="375"/>
    </location>
</feature>
<dbReference type="EMBL" id="LATX01001542">
    <property type="protein sequence ID" value="KTB40871.1"/>
    <property type="molecule type" value="Genomic_DNA"/>
</dbReference>
<dbReference type="Gene3D" id="3.40.630.30">
    <property type="match status" value="1"/>
</dbReference>
<reference evidence="2 3" key="1">
    <citation type="submission" date="2015-12" db="EMBL/GenBank/DDBJ databases">
        <title>Draft genome sequence of Moniliophthora roreri, the causal agent of frosty pod rot of cacao.</title>
        <authorList>
            <person name="Aime M.C."/>
            <person name="Diaz-Valderrama J.R."/>
            <person name="Kijpornyongpan T."/>
            <person name="Phillips-Mora W."/>
        </authorList>
    </citation>
    <scope>NUCLEOTIDE SEQUENCE [LARGE SCALE GENOMIC DNA]</scope>
    <source>
        <strain evidence="2 3">MCA 2952</strain>
    </source>
</reference>
<dbReference type="InterPro" id="IPR016181">
    <property type="entry name" value="Acyl_CoA_acyltransferase"/>
</dbReference>
<protein>
    <recommendedName>
        <fullName evidence="1">LYC1 C-terminal domain-containing protein</fullName>
    </recommendedName>
</protein>
<dbReference type="SUPFAM" id="SSF55729">
    <property type="entry name" value="Acyl-CoA N-acyltransferases (Nat)"/>
    <property type="match status" value="1"/>
</dbReference>
<dbReference type="Pfam" id="PF22998">
    <property type="entry name" value="GNAT_LYC1-like"/>
    <property type="match status" value="1"/>
</dbReference>
<gene>
    <name evidence="2" type="ORF">WG66_6576</name>
</gene>
<evidence type="ECO:0000313" key="2">
    <source>
        <dbReference type="EMBL" id="KTB40871.1"/>
    </source>
</evidence>
<dbReference type="eggNOG" id="ENOG502S41G">
    <property type="taxonomic scope" value="Eukaryota"/>
</dbReference>
<dbReference type="InterPro" id="IPR053013">
    <property type="entry name" value="LAT"/>
</dbReference>
<evidence type="ECO:0000313" key="3">
    <source>
        <dbReference type="Proteomes" id="UP000054988"/>
    </source>
</evidence>
<dbReference type="PANTHER" id="PTHR34815:SF2">
    <property type="entry name" value="N-ACETYLTRANSFERASE DOMAIN-CONTAINING PROTEIN"/>
    <property type="match status" value="1"/>
</dbReference>
<dbReference type="Proteomes" id="UP000054988">
    <property type="component" value="Unassembled WGS sequence"/>
</dbReference>
<organism evidence="2 3">
    <name type="scientific">Moniliophthora roreri</name>
    <name type="common">Frosty pod rot fungus</name>
    <name type="synonym">Monilia roreri</name>
    <dbReference type="NCBI Taxonomy" id="221103"/>
    <lineage>
        <taxon>Eukaryota</taxon>
        <taxon>Fungi</taxon>
        <taxon>Dikarya</taxon>
        <taxon>Basidiomycota</taxon>
        <taxon>Agaricomycotina</taxon>
        <taxon>Agaricomycetes</taxon>
        <taxon>Agaricomycetidae</taxon>
        <taxon>Agaricales</taxon>
        <taxon>Marasmiineae</taxon>
        <taxon>Marasmiaceae</taxon>
        <taxon>Moniliophthora</taxon>
    </lineage>
</organism>
<sequence length="375" mass="42806">MSKSDIASFSLFLATQAQIIESYRRTQLSWSRGMGEDEYIQHNQHISNTFECARDGKLVVWVLAPRDDPETLDFKCSCETFRRSGLVAGKGSDIVEEVTCYGIASVFTPPQHRGRGYARHMMSLLHWVIASDEYLQSLRFPEHWGEPPIRVPSFNNARFSALYSDVGSFYEKCSPAENESGWIIRDPKKTIWNVQILLDRLGHTTEDIPSEWLNLDNVNTVWEGDIARIREEFASSPQKPVFSFLPTGGVENFQRMRLESIWRKESVREWGFVLAGSELDFTTWAVELRESKPRILILTRLRAGESSLPTLLYKSAVTAGKHDISQIEVWNLNENLESQAESLGGVTSVRGNHLPAFKWYGKEKAESVTWAHNEK</sequence>
<accession>A0A0W0FWX5</accession>
<dbReference type="AlphaFoldDB" id="A0A0W0FWX5"/>
<dbReference type="InterPro" id="IPR055100">
    <property type="entry name" value="GNAT_LYC1-like"/>
</dbReference>
<name>A0A0W0FWX5_MONRR</name>